<dbReference type="InterPro" id="IPR039680">
    <property type="entry name" value="PLEKHB1/2"/>
</dbReference>
<dbReference type="PANTHER" id="PTHR14309:SF10">
    <property type="entry name" value="PH DOMAIN-CONTAINING PROTEIN"/>
    <property type="match status" value="1"/>
</dbReference>
<gene>
    <name evidence="5" type="primary">LOC116296185</name>
</gene>
<dbReference type="Proteomes" id="UP000515163">
    <property type="component" value="Unplaced"/>
</dbReference>
<feature type="domain" description="PH" evidence="3">
    <location>
        <begin position="2"/>
        <end position="107"/>
    </location>
</feature>
<dbReference type="OrthoDB" id="10279229at2759"/>
<evidence type="ECO:0000256" key="2">
    <source>
        <dbReference type="ARBA" id="ARBA00023136"/>
    </source>
</evidence>
<sequence>MESLQNGWLYIQAGLFNRWKKKWFKLTHHGSLSISPRPYAQPDDMLDLTCKCRKILYGEECSRKIKRQKENPDFLIYIVCDVTTLVLLASSQEEFMNWKTALELVTSKSDCWLREKELAANQSGDCSNLKDENDDESRNALLLPTARQQIELMYCKRTSIDGQNH</sequence>
<dbReference type="Pfam" id="PF00169">
    <property type="entry name" value="PH"/>
    <property type="match status" value="1"/>
</dbReference>
<dbReference type="SMART" id="SM00233">
    <property type="entry name" value="PH"/>
    <property type="match status" value="1"/>
</dbReference>
<dbReference type="PANTHER" id="PTHR14309">
    <property type="entry name" value="EXPRESSED PROTEIN"/>
    <property type="match status" value="1"/>
</dbReference>
<proteinExistence type="predicted"/>
<dbReference type="InterPro" id="IPR011993">
    <property type="entry name" value="PH-like_dom_sf"/>
</dbReference>
<evidence type="ECO:0000313" key="5">
    <source>
        <dbReference type="RefSeq" id="XP_031560027.1"/>
    </source>
</evidence>
<dbReference type="InterPro" id="IPR001849">
    <property type="entry name" value="PH_domain"/>
</dbReference>
<dbReference type="RefSeq" id="XP_031560027.1">
    <property type="nucleotide sequence ID" value="XM_031704167.1"/>
</dbReference>
<dbReference type="SUPFAM" id="SSF50729">
    <property type="entry name" value="PH domain-like"/>
    <property type="match status" value="1"/>
</dbReference>
<evidence type="ECO:0000256" key="1">
    <source>
        <dbReference type="ARBA" id="ARBA00004370"/>
    </source>
</evidence>
<name>A0A6P8I527_ACTTE</name>
<reference evidence="5" key="1">
    <citation type="submission" date="2025-08" db="UniProtKB">
        <authorList>
            <consortium name="RefSeq"/>
        </authorList>
    </citation>
    <scope>IDENTIFICATION</scope>
    <source>
        <tissue evidence="5">Tentacle</tissue>
    </source>
</reference>
<dbReference type="InParanoid" id="A0A6P8I527"/>
<protein>
    <submittedName>
        <fullName evidence="5">Pleckstrin homology domain-containing family B member 2-like</fullName>
    </submittedName>
</protein>
<dbReference type="GO" id="GO:0045595">
    <property type="term" value="P:regulation of cell differentiation"/>
    <property type="evidence" value="ECO:0007669"/>
    <property type="project" value="TreeGrafter"/>
</dbReference>
<dbReference type="AlphaFoldDB" id="A0A6P8I527"/>
<keyword evidence="2" id="KW-0472">Membrane</keyword>
<evidence type="ECO:0000313" key="4">
    <source>
        <dbReference type="Proteomes" id="UP000515163"/>
    </source>
</evidence>
<dbReference type="GeneID" id="116296185"/>
<dbReference type="GO" id="GO:0016020">
    <property type="term" value="C:membrane"/>
    <property type="evidence" value="ECO:0007669"/>
    <property type="project" value="UniProtKB-SubCell"/>
</dbReference>
<comment type="subcellular location">
    <subcellularLocation>
        <location evidence="1">Membrane</location>
    </subcellularLocation>
</comment>
<dbReference type="KEGG" id="aten:116296185"/>
<evidence type="ECO:0000259" key="3">
    <source>
        <dbReference type="PROSITE" id="PS50003"/>
    </source>
</evidence>
<keyword evidence="4" id="KW-1185">Reference proteome</keyword>
<accession>A0A6P8I527</accession>
<organism evidence="4 5">
    <name type="scientific">Actinia tenebrosa</name>
    <name type="common">Australian red waratah sea anemone</name>
    <dbReference type="NCBI Taxonomy" id="6105"/>
    <lineage>
        <taxon>Eukaryota</taxon>
        <taxon>Metazoa</taxon>
        <taxon>Cnidaria</taxon>
        <taxon>Anthozoa</taxon>
        <taxon>Hexacorallia</taxon>
        <taxon>Actiniaria</taxon>
        <taxon>Actiniidae</taxon>
        <taxon>Actinia</taxon>
    </lineage>
</organism>
<dbReference type="Gene3D" id="2.30.29.30">
    <property type="entry name" value="Pleckstrin-homology domain (PH domain)/Phosphotyrosine-binding domain (PTB)"/>
    <property type="match status" value="1"/>
</dbReference>
<dbReference type="PROSITE" id="PS50003">
    <property type="entry name" value="PH_DOMAIN"/>
    <property type="match status" value="1"/>
</dbReference>